<feature type="region of interest" description="Disordered" evidence="5">
    <location>
        <begin position="1"/>
        <end position="28"/>
    </location>
</feature>
<protein>
    <recommendedName>
        <fullName evidence="7">O-antigen ligase-related domain-containing protein</fullName>
    </recommendedName>
</protein>
<feature type="transmembrane region" description="Helical" evidence="6">
    <location>
        <begin position="422"/>
        <end position="443"/>
    </location>
</feature>
<comment type="caution">
    <text evidence="8">The sequence shown here is derived from an EMBL/GenBank/DDBJ whole genome shotgun (WGS) entry which is preliminary data.</text>
</comment>
<feature type="transmembrane region" description="Helical" evidence="6">
    <location>
        <begin position="331"/>
        <end position="348"/>
    </location>
</feature>
<dbReference type="Proteomes" id="UP000652198">
    <property type="component" value="Unassembled WGS sequence"/>
</dbReference>
<dbReference type="InterPro" id="IPR051533">
    <property type="entry name" value="WaaL-like"/>
</dbReference>
<feature type="transmembrane region" description="Helical" evidence="6">
    <location>
        <begin position="156"/>
        <end position="174"/>
    </location>
</feature>
<dbReference type="EMBL" id="WOEY01000074">
    <property type="protein sequence ID" value="NPT43331.1"/>
    <property type="molecule type" value="Genomic_DNA"/>
</dbReference>
<dbReference type="PANTHER" id="PTHR37422">
    <property type="entry name" value="TEICHURONIC ACID BIOSYNTHESIS PROTEIN TUAE"/>
    <property type="match status" value="1"/>
</dbReference>
<dbReference type="PANTHER" id="PTHR37422:SF23">
    <property type="entry name" value="TEICHURONIC ACID BIOSYNTHESIS PROTEIN TUAE"/>
    <property type="match status" value="1"/>
</dbReference>
<feature type="transmembrane region" description="Helical" evidence="6">
    <location>
        <begin position="52"/>
        <end position="70"/>
    </location>
</feature>
<accession>A0ABX2BTJ7</accession>
<dbReference type="Pfam" id="PF04932">
    <property type="entry name" value="Wzy_C"/>
    <property type="match status" value="1"/>
</dbReference>
<evidence type="ECO:0000256" key="2">
    <source>
        <dbReference type="ARBA" id="ARBA00022692"/>
    </source>
</evidence>
<evidence type="ECO:0000256" key="5">
    <source>
        <dbReference type="SAM" id="MobiDB-lite"/>
    </source>
</evidence>
<evidence type="ECO:0000313" key="8">
    <source>
        <dbReference type="EMBL" id="NPT43331.1"/>
    </source>
</evidence>
<dbReference type="InterPro" id="IPR007016">
    <property type="entry name" value="O-antigen_ligase-rel_domated"/>
</dbReference>
<reference evidence="8 9" key="1">
    <citation type="submission" date="2019-11" db="EMBL/GenBank/DDBJ databases">
        <title>Metabolism of dissolved organic matter in forest soils.</title>
        <authorList>
            <person name="Cyle K.T."/>
            <person name="Wilhelm R.C."/>
            <person name="Martinez C.E."/>
        </authorList>
    </citation>
    <scope>NUCLEOTIDE SEQUENCE [LARGE SCALE GENOMIC DNA]</scope>
    <source>
        <strain evidence="8 9">1N</strain>
    </source>
</reference>
<comment type="subcellular location">
    <subcellularLocation>
        <location evidence="1">Membrane</location>
        <topology evidence="1">Multi-pass membrane protein</topology>
    </subcellularLocation>
</comment>
<feature type="transmembrane region" description="Helical" evidence="6">
    <location>
        <begin position="256"/>
        <end position="279"/>
    </location>
</feature>
<evidence type="ECO:0000256" key="3">
    <source>
        <dbReference type="ARBA" id="ARBA00022989"/>
    </source>
</evidence>
<keyword evidence="9" id="KW-1185">Reference proteome</keyword>
<organism evidence="8 9">
    <name type="scientific">Paraburkholderia solitsugae</name>
    <dbReference type="NCBI Taxonomy" id="2675748"/>
    <lineage>
        <taxon>Bacteria</taxon>
        <taxon>Pseudomonadati</taxon>
        <taxon>Pseudomonadota</taxon>
        <taxon>Betaproteobacteria</taxon>
        <taxon>Burkholderiales</taxon>
        <taxon>Burkholderiaceae</taxon>
        <taxon>Paraburkholderia</taxon>
    </lineage>
</organism>
<feature type="transmembrane region" description="Helical" evidence="6">
    <location>
        <begin position="127"/>
        <end position="144"/>
    </location>
</feature>
<evidence type="ECO:0000313" key="9">
    <source>
        <dbReference type="Proteomes" id="UP000652198"/>
    </source>
</evidence>
<feature type="transmembrane region" description="Helical" evidence="6">
    <location>
        <begin position="180"/>
        <end position="199"/>
    </location>
</feature>
<evidence type="ECO:0000259" key="7">
    <source>
        <dbReference type="Pfam" id="PF04932"/>
    </source>
</evidence>
<keyword evidence="2 6" id="KW-0812">Transmembrane</keyword>
<feature type="compositionally biased region" description="Polar residues" evidence="5">
    <location>
        <begin position="7"/>
        <end position="20"/>
    </location>
</feature>
<gene>
    <name evidence="8" type="ORF">GNZ12_18850</name>
</gene>
<feature type="transmembrane region" description="Helical" evidence="6">
    <location>
        <begin position="455"/>
        <end position="475"/>
    </location>
</feature>
<proteinExistence type="predicted"/>
<sequence>MVRMLITPSTQVGLSTSPGTPRTLPGEALAPDRAVPAAQAARTRRKGLRHPLSLPLLLFAATLGLILLHQGRLVEYFFPLGAFGVAAVLYWRSPAHYIGFVCWLFFLTPEVRRLADFVNGSFNEQSPIMVATLLAVALTGLTLIRRAALLGQRRAAPLVLIVIALLYAFVVGMAQAGPAAATFTLINWLYPVMVAFYLTVTWRHYPDYHRVLLKTFVYGGLLMSVYGLLEFVSPMPWDAFWLISSKMLSEGQPVPFGMRISSTMNSCGPFAVTLMTILLMSLAARGKARIVLGCVGIPALLLTSARSTWGGFAIALVYSFAMLDGKNRMRLMAGVLGLAVVAAPLMMIDQVAEPVMQRLSSIQDLGRDDSFQARADFYKSFMSSALTDFAGQGLGTTGLGSKLSNDTAAQAMLNFDSGLMEVPYVMGWPGTLLYTTGIVMLLWRAYRASRQHPSDLLAISGVGVAVAILSMMVFINTLTSVSGMFFFLGVTLPVISLRYARERHSAVTAAPARP</sequence>
<keyword evidence="4 6" id="KW-0472">Membrane</keyword>
<evidence type="ECO:0000256" key="1">
    <source>
        <dbReference type="ARBA" id="ARBA00004141"/>
    </source>
</evidence>
<evidence type="ECO:0000256" key="6">
    <source>
        <dbReference type="SAM" id="Phobius"/>
    </source>
</evidence>
<feature type="domain" description="O-antigen ligase-related" evidence="7">
    <location>
        <begin position="299"/>
        <end position="434"/>
    </location>
</feature>
<feature type="transmembrane region" description="Helical" evidence="6">
    <location>
        <begin position="481"/>
        <end position="500"/>
    </location>
</feature>
<keyword evidence="3 6" id="KW-1133">Transmembrane helix</keyword>
<evidence type="ECO:0000256" key="4">
    <source>
        <dbReference type="ARBA" id="ARBA00023136"/>
    </source>
</evidence>
<feature type="transmembrane region" description="Helical" evidence="6">
    <location>
        <begin position="211"/>
        <end position="229"/>
    </location>
</feature>
<dbReference type="RefSeq" id="WP_172312451.1">
    <property type="nucleotide sequence ID" value="NZ_WOEY01000074.1"/>
</dbReference>
<name>A0ABX2BTJ7_9BURK</name>